<keyword evidence="3" id="KW-1185">Reference proteome</keyword>
<comment type="caution">
    <text evidence="2">The sequence shown here is derived from an EMBL/GenBank/DDBJ whole genome shotgun (WGS) entry which is preliminary data.</text>
</comment>
<sequence>MKLNEIDRTSTSTWSPSSSLPLIATGIVAGALDKSFSHGSSFLPPATPPTIIDLFKRAEAADPSSRIEIDLDVETFNWLSEHYDTISERCVGRLEFSCDKAIIRLPTFVHEGVPRVIIDSFNDRQDRKDFELNRTRLSLNSGGYKLPAMEIRFARKEEKTEERIVKRREDAKKRKEEKKKNDDDDDDDDDDDALEDGLVRRKSLITFEVAFMETLKDLRTDLIRTCLGAESIGLFAIGFKVNASTSVTKITVLVYRCYVGKHLPGPVWETGEVYAGKEDKNGTIVWQLLGEDDPKHFTIFRYFPKCSKISNFYYECAFEGEWSLDPKNHSTGDDIIIPLLVDNDPVQNREPLIISAPVLWEAMEDSFDQYCVEKERIIGEDRSEETIPRIPISEMRRSSRQKSA</sequence>
<name>A0AA39PFL5_9AGAR</name>
<reference evidence="2" key="1">
    <citation type="submission" date="2023-06" db="EMBL/GenBank/DDBJ databases">
        <authorList>
            <consortium name="Lawrence Berkeley National Laboratory"/>
            <person name="Ahrendt S."/>
            <person name="Sahu N."/>
            <person name="Indic B."/>
            <person name="Wong-Bajracharya J."/>
            <person name="Merenyi Z."/>
            <person name="Ke H.-M."/>
            <person name="Monk M."/>
            <person name="Kocsube S."/>
            <person name="Drula E."/>
            <person name="Lipzen A."/>
            <person name="Balint B."/>
            <person name="Henrissat B."/>
            <person name="Andreopoulos B."/>
            <person name="Martin F.M."/>
            <person name="Harder C.B."/>
            <person name="Rigling D."/>
            <person name="Ford K.L."/>
            <person name="Foster G.D."/>
            <person name="Pangilinan J."/>
            <person name="Papanicolaou A."/>
            <person name="Barry K."/>
            <person name="LaButti K."/>
            <person name="Viragh M."/>
            <person name="Koriabine M."/>
            <person name="Yan M."/>
            <person name="Riley R."/>
            <person name="Champramary S."/>
            <person name="Plett K.L."/>
            <person name="Tsai I.J."/>
            <person name="Slot J."/>
            <person name="Sipos G."/>
            <person name="Plett J."/>
            <person name="Nagy L.G."/>
            <person name="Grigoriev I.V."/>
        </authorList>
    </citation>
    <scope>NUCLEOTIDE SEQUENCE</scope>
    <source>
        <strain evidence="2">HWK02</strain>
    </source>
</reference>
<organism evidence="2 3">
    <name type="scientific">Armillaria luteobubalina</name>
    <dbReference type="NCBI Taxonomy" id="153913"/>
    <lineage>
        <taxon>Eukaryota</taxon>
        <taxon>Fungi</taxon>
        <taxon>Dikarya</taxon>
        <taxon>Basidiomycota</taxon>
        <taxon>Agaricomycotina</taxon>
        <taxon>Agaricomycetes</taxon>
        <taxon>Agaricomycetidae</taxon>
        <taxon>Agaricales</taxon>
        <taxon>Marasmiineae</taxon>
        <taxon>Physalacriaceae</taxon>
        <taxon>Armillaria</taxon>
    </lineage>
</organism>
<feature type="region of interest" description="Disordered" evidence="1">
    <location>
        <begin position="168"/>
        <end position="192"/>
    </location>
</feature>
<dbReference type="Gene3D" id="2.130.10.10">
    <property type="entry name" value="YVTN repeat-like/Quinoprotein amine dehydrogenase"/>
    <property type="match status" value="1"/>
</dbReference>
<dbReference type="Proteomes" id="UP001175228">
    <property type="component" value="Unassembled WGS sequence"/>
</dbReference>
<gene>
    <name evidence="2" type="ORF">EDD18DRAFT_1200347</name>
</gene>
<dbReference type="InterPro" id="IPR015943">
    <property type="entry name" value="WD40/YVTN_repeat-like_dom_sf"/>
</dbReference>
<feature type="compositionally biased region" description="Basic and acidic residues" evidence="1">
    <location>
        <begin position="168"/>
        <end position="182"/>
    </location>
</feature>
<evidence type="ECO:0000256" key="1">
    <source>
        <dbReference type="SAM" id="MobiDB-lite"/>
    </source>
</evidence>
<protein>
    <submittedName>
        <fullName evidence="2">Uncharacterized protein</fullName>
    </submittedName>
</protein>
<dbReference type="AlphaFoldDB" id="A0AA39PFL5"/>
<feature type="compositionally biased region" description="Acidic residues" evidence="1">
    <location>
        <begin position="183"/>
        <end position="192"/>
    </location>
</feature>
<accession>A0AA39PFL5</accession>
<dbReference type="EMBL" id="JAUEPU010000062">
    <property type="protein sequence ID" value="KAK0482960.1"/>
    <property type="molecule type" value="Genomic_DNA"/>
</dbReference>
<evidence type="ECO:0000313" key="2">
    <source>
        <dbReference type="EMBL" id="KAK0482960.1"/>
    </source>
</evidence>
<proteinExistence type="predicted"/>
<evidence type="ECO:0000313" key="3">
    <source>
        <dbReference type="Proteomes" id="UP001175228"/>
    </source>
</evidence>